<reference evidence="1 2" key="1">
    <citation type="journal article" date="2023" name="Science">
        <title>Complex scaffold remodeling in plant triterpene biosynthesis.</title>
        <authorList>
            <person name="De La Pena R."/>
            <person name="Hodgson H."/>
            <person name="Liu J.C."/>
            <person name="Stephenson M.J."/>
            <person name="Martin A.C."/>
            <person name="Owen C."/>
            <person name="Harkess A."/>
            <person name="Leebens-Mack J."/>
            <person name="Jimenez L.E."/>
            <person name="Osbourn A."/>
            <person name="Sattely E.S."/>
        </authorList>
    </citation>
    <scope>NUCLEOTIDE SEQUENCE [LARGE SCALE GENOMIC DNA]</scope>
    <source>
        <strain evidence="2">cv. JPN11</strain>
        <tissue evidence="1">Leaf</tissue>
    </source>
</reference>
<organism evidence="1 2">
    <name type="scientific">Melia azedarach</name>
    <name type="common">Chinaberry tree</name>
    <dbReference type="NCBI Taxonomy" id="155640"/>
    <lineage>
        <taxon>Eukaryota</taxon>
        <taxon>Viridiplantae</taxon>
        <taxon>Streptophyta</taxon>
        <taxon>Embryophyta</taxon>
        <taxon>Tracheophyta</taxon>
        <taxon>Spermatophyta</taxon>
        <taxon>Magnoliopsida</taxon>
        <taxon>eudicotyledons</taxon>
        <taxon>Gunneridae</taxon>
        <taxon>Pentapetalae</taxon>
        <taxon>rosids</taxon>
        <taxon>malvids</taxon>
        <taxon>Sapindales</taxon>
        <taxon>Meliaceae</taxon>
        <taxon>Melia</taxon>
    </lineage>
</organism>
<dbReference type="EMBL" id="CM051398">
    <property type="protein sequence ID" value="KAJ4718341.1"/>
    <property type="molecule type" value="Genomic_DNA"/>
</dbReference>
<accession>A0ACC1Y3P1</accession>
<evidence type="ECO:0000313" key="1">
    <source>
        <dbReference type="EMBL" id="KAJ4718341.1"/>
    </source>
</evidence>
<gene>
    <name evidence="1" type="ORF">OWV82_010034</name>
</gene>
<evidence type="ECO:0000313" key="2">
    <source>
        <dbReference type="Proteomes" id="UP001164539"/>
    </source>
</evidence>
<keyword evidence="2" id="KW-1185">Reference proteome</keyword>
<sequence>MGNVCSPSISCDATISHFLNCIINKAAYVSHLKENLDALQTEMQKLIEARNDVMGRVIIDEQQRKQRTDQVQGWLLRVQAIEAEVAELKKVKSQEIEKLCLGGYCSRNCRSSYEYGKRVAKTLQEVIALKGEGVFQEVSREIPADPADEIPIDPKIVGQQSTFNEVWSCLNEKQIGIVGLYGTGGVGKTTLLKQINNSFCDNEGHHFDVVIWAVVSKDYKITKIQDDIGKKIGFCAESWSTKSLEEKARDIFKVLNNKKFVLLLDDIWERIDLIELGVPPPNTKIESKVVFTTRSYAVCRQMEADKEEFEVKCLQRKEAWELFQKKVGRDILNSHPEIPKLAEIVVKECRGLPLALNTVGRAMACKKTLEEWKDAVEVLRTLAFEFPGMGKEVYTLLKFSYDSLANQKIRSCFLYCTLFQEDCRIVKSYLIECWLADGLLDEYDGNRVIDRGYSIIGDLIRACLLEDEDESVLMHDVVRDMALWIACSIEKEKENFLVQAGVGLSKAPEIENWKRVKRISLMENKIENLSESPRCPNLRTLFLGFNRLSIITNDFFQFMSSLTVLNLAYNDSLKELPSGISNLVSLQHLELSQTGLVMLPEEMKALVNLKYLNLAGTYYLGRFPRNILSSLLLLRTLYLTNCGISATATEDSILFNDGESLIEELLCLEHLNALGITARSARALQKFSSCHIFQSRCQILCLRRIQDSNSFNISSLADIKPLRTIYMSYCNFKVLEIDCTGPRQFHAFHNLYQVEVYGCHELKDMTWLTLAPNLKMIEISNCDGMEEIISVEKLVEMQEKWGNLIPFSVLESLELREVPQLKSICPNPLPFLYLKQIVVYGCPKLKKLPLSCNSAKERKIVIKGETCWWKKLQWEDEVTQNKFGSCFEIHEDDCEEEEDDSDDNERQGISA</sequence>
<comment type="caution">
    <text evidence="1">The sequence shown here is derived from an EMBL/GenBank/DDBJ whole genome shotgun (WGS) entry which is preliminary data.</text>
</comment>
<dbReference type="Proteomes" id="UP001164539">
    <property type="component" value="Chromosome 5"/>
</dbReference>
<name>A0ACC1Y3P1_MELAZ</name>
<proteinExistence type="predicted"/>
<protein>
    <submittedName>
        <fullName evidence="1">NBS-LRR type disease resistance protein</fullName>
    </submittedName>
</protein>